<feature type="signal peptide" evidence="3">
    <location>
        <begin position="1"/>
        <end position="19"/>
    </location>
</feature>
<sequence length="563" mass="62345">MFWFQVGIALAAQLLGAQAVASTSPVYVQVQSASFLGLHNATLGIESFRGVRYGHAERFRKAVPVSYSEPATINASFFGVACPQIKGTNALAADYGIYGTDEDCTLLDIYRPAGTNSSSRLPVMLWLHGGALTQGAASHYPADALVAESIKLDLPVIAISINYRLALWGFLCVISCQLCDRHTHPPLRGGREAAKNGALNLGLYDQVAALEWVQKYIEAFGGDKDKVTVFGQSSGAMSIAYHYLKEDTKLFRAAILQSGGSTSVPAMVPEKYQNVYNRLASITGCDAAANSFECLRTFNQTLLLDYVNVIFADSTNYSGRPWGVAIDGDVIPDSPSRLTALGRIARIPFISGNVHDEGTVFVKPRELNTTDDFLTFLNRDYVNRNATFFGNLTSVNKLLKLYPANPSLGSPFDTGSETFWGPQFKRAAAAYGDLHFQGPRRHWLDVAVWKGIPSWSYDFDQIIPGTSAWQGVYHTTEIDYVFVQFEPSAGADYELARQTLAYWLSFATRLDPNYHGNPVWLPYGRTAKEKRTLHLEAGNVKMIPDDYRRKQTEYVHLRFREDI</sequence>
<evidence type="ECO:0000259" key="4">
    <source>
        <dbReference type="Pfam" id="PF00135"/>
    </source>
</evidence>
<dbReference type="InterPro" id="IPR002018">
    <property type="entry name" value="CarbesteraseB"/>
</dbReference>
<evidence type="ECO:0000313" key="5">
    <source>
        <dbReference type="EMBL" id="KAK7047439.1"/>
    </source>
</evidence>
<keyword evidence="2 3" id="KW-0378">Hydrolase</keyword>
<feature type="chain" id="PRO_5043110312" description="Carboxylic ester hydrolase" evidence="3">
    <location>
        <begin position="20"/>
        <end position="563"/>
    </location>
</feature>
<comment type="caution">
    <text evidence="5">The sequence shown here is derived from an EMBL/GenBank/DDBJ whole genome shotgun (WGS) entry which is preliminary data.</text>
</comment>
<accession>A0AAW0D7K9</accession>
<reference evidence="5 6" key="1">
    <citation type="submission" date="2024-01" db="EMBL/GenBank/DDBJ databases">
        <title>A draft genome for a cacao thread blight-causing isolate of Paramarasmius palmivorus.</title>
        <authorList>
            <person name="Baruah I.K."/>
            <person name="Bukari Y."/>
            <person name="Amoako-Attah I."/>
            <person name="Meinhardt L.W."/>
            <person name="Bailey B.A."/>
            <person name="Cohen S.P."/>
        </authorList>
    </citation>
    <scope>NUCLEOTIDE SEQUENCE [LARGE SCALE GENOMIC DNA]</scope>
    <source>
        <strain evidence="5 6">GH-12</strain>
    </source>
</reference>
<dbReference type="Proteomes" id="UP001383192">
    <property type="component" value="Unassembled WGS sequence"/>
</dbReference>
<feature type="domain" description="Carboxylesterase type B" evidence="4">
    <location>
        <begin position="32"/>
        <end position="540"/>
    </location>
</feature>
<gene>
    <name evidence="5" type="ORF">VNI00_006670</name>
</gene>
<dbReference type="GO" id="GO:0016787">
    <property type="term" value="F:hydrolase activity"/>
    <property type="evidence" value="ECO:0007669"/>
    <property type="project" value="UniProtKB-KW"/>
</dbReference>
<dbReference type="PROSITE" id="PS00122">
    <property type="entry name" value="CARBOXYLESTERASE_B_1"/>
    <property type="match status" value="1"/>
</dbReference>
<protein>
    <recommendedName>
        <fullName evidence="3">Carboxylic ester hydrolase</fullName>
        <ecNumber evidence="3">3.1.1.-</ecNumber>
    </recommendedName>
</protein>
<evidence type="ECO:0000256" key="2">
    <source>
        <dbReference type="ARBA" id="ARBA00022801"/>
    </source>
</evidence>
<organism evidence="5 6">
    <name type="scientific">Paramarasmius palmivorus</name>
    <dbReference type="NCBI Taxonomy" id="297713"/>
    <lineage>
        <taxon>Eukaryota</taxon>
        <taxon>Fungi</taxon>
        <taxon>Dikarya</taxon>
        <taxon>Basidiomycota</taxon>
        <taxon>Agaricomycotina</taxon>
        <taxon>Agaricomycetes</taxon>
        <taxon>Agaricomycetidae</taxon>
        <taxon>Agaricales</taxon>
        <taxon>Marasmiineae</taxon>
        <taxon>Marasmiaceae</taxon>
        <taxon>Paramarasmius</taxon>
    </lineage>
</organism>
<evidence type="ECO:0000313" key="6">
    <source>
        <dbReference type="Proteomes" id="UP001383192"/>
    </source>
</evidence>
<evidence type="ECO:0000256" key="3">
    <source>
        <dbReference type="RuleBase" id="RU361235"/>
    </source>
</evidence>
<dbReference type="PANTHER" id="PTHR11559">
    <property type="entry name" value="CARBOXYLESTERASE"/>
    <property type="match status" value="1"/>
</dbReference>
<keyword evidence="3" id="KW-0732">Signal</keyword>
<dbReference type="SUPFAM" id="SSF53474">
    <property type="entry name" value="alpha/beta-Hydrolases"/>
    <property type="match status" value="1"/>
</dbReference>
<dbReference type="AlphaFoldDB" id="A0AAW0D7K9"/>
<dbReference type="Gene3D" id="3.40.50.1820">
    <property type="entry name" value="alpha/beta hydrolase"/>
    <property type="match status" value="1"/>
</dbReference>
<dbReference type="InterPro" id="IPR019826">
    <property type="entry name" value="Carboxylesterase_B_AS"/>
</dbReference>
<name>A0AAW0D7K9_9AGAR</name>
<dbReference type="Pfam" id="PF00135">
    <property type="entry name" value="COesterase"/>
    <property type="match status" value="1"/>
</dbReference>
<evidence type="ECO:0000256" key="1">
    <source>
        <dbReference type="ARBA" id="ARBA00005964"/>
    </source>
</evidence>
<dbReference type="EMBL" id="JAYKXP010000020">
    <property type="protein sequence ID" value="KAK7047439.1"/>
    <property type="molecule type" value="Genomic_DNA"/>
</dbReference>
<comment type="similarity">
    <text evidence="1 3">Belongs to the type-B carboxylesterase/lipase family.</text>
</comment>
<dbReference type="InterPro" id="IPR050309">
    <property type="entry name" value="Type-B_Carboxylest/Lipase"/>
</dbReference>
<dbReference type="EC" id="3.1.1.-" evidence="3"/>
<dbReference type="InterPro" id="IPR029058">
    <property type="entry name" value="AB_hydrolase_fold"/>
</dbReference>
<proteinExistence type="inferred from homology"/>
<keyword evidence="6" id="KW-1185">Reference proteome</keyword>